<evidence type="ECO:0000313" key="2">
    <source>
        <dbReference type="EMBL" id="CAK0877318.1"/>
    </source>
</evidence>
<dbReference type="Proteomes" id="UP001189429">
    <property type="component" value="Unassembled WGS sequence"/>
</dbReference>
<sequence length="137" mass="14130">MGGGRPSQSDIASSDPAGTAASAAARPTEPAGAASRRAKNLCSWRAFSCEKNITARLPRDPPPPDNGGPLSPWSRAATPPAPPPPPPPARRGRRGQPRGTPRAPAAYQQGIGEEPRVRAAGTPAPSRAELPRARPRG</sequence>
<feature type="region of interest" description="Disordered" evidence="1">
    <location>
        <begin position="1"/>
        <end position="40"/>
    </location>
</feature>
<evidence type="ECO:0000256" key="1">
    <source>
        <dbReference type="SAM" id="MobiDB-lite"/>
    </source>
</evidence>
<comment type="caution">
    <text evidence="2">The sequence shown here is derived from an EMBL/GenBank/DDBJ whole genome shotgun (WGS) entry which is preliminary data.</text>
</comment>
<feature type="compositionally biased region" description="Low complexity" evidence="1">
    <location>
        <begin position="67"/>
        <end position="78"/>
    </location>
</feature>
<organism evidence="2 3">
    <name type="scientific">Prorocentrum cordatum</name>
    <dbReference type="NCBI Taxonomy" id="2364126"/>
    <lineage>
        <taxon>Eukaryota</taxon>
        <taxon>Sar</taxon>
        <taxon>Alveolata</taxon>
        <taxon>Dinophyceae</taxon>
        <taxon>Prorocentrales</taxon>
        <taxon>Prorocentraceae</taxon>
        <taxon>Prorocentrum</taxon>
    </lineage>
</organism>
<keyword evidence="3" id="KW-1185">Reference proteome</keyword>
<accession>A0ABN9VUT0</accession>
<feature type="compositionally biased region" description="Polar residues" evidence="1">
    <location>
        <begin position="1"/>
        <end position="11"/>
    </location>
</feature>
<gene>
    <name evidence="2" type="ORF">PCOR1329_LOCUS61420</name>
</gene>
<evidence type="ECO:0000313" key="3">
    <source>
        <dbReference type="Proteomes" id="UP001189429"/>
    </source>
</evidence>
<proteinExistence type="predicted"/>
<feature type="compositionally biased region" description="Low complexity" evidence="1">
    <location>
        <begin position="97"/>
        <end position="106"/>
    </location>
</feature>
<name>A0ABN9VUT0_9DINO</name>
<feature type="region of interest" description="Disordered" evidence="1">
    <location>
        <begin position="53"/>
        <end position="137"/>
    </location>
</feature>
<reference evidence="2" key="1">
    <citation type="submission" date="2023-10" db="EMBL/GenBank/DDBJ databases">
        <authorList>
            <person name="Chen Y."/>
            <person name="Shah S."/>
            <person name="Dougan E. K."/>
            <person name="Thang M."/>
            <person name="Chan C."/>
        </authorList>
    </citation>
    <scope>NUCLEOTIDE SEQUENCE [LARGE SCALE GENOMIC DNA]</scope>
</reference>
<protein>
    <submittedName>
        <fullName evidence="2">Uncharacterized protein</fullName>
    </submittedName>
</protein>
<dbReference type="EMBL" id="CAUYUJ010017726">
    <property type="protein sequence ID" value="CAK0877318.1"/>
    <property type="molecule type" value="Genomic_DNA"/>
</dbReference>
<feature type="compositionally biased region" description="Pro residues" evidence="1">
    <location>
        <begin position="79"/>
        <end position="89"/>
    </location>
</feature>
<feature type="compositionally biased region" description="Low complexity" evidence="1">
    <location>
        <begin position="12"/>
        <end position="35"/>
    </location>
</feature>